<gene>
    <name evidence="1" type="ORF">C6N75_19100</name>
</gene>
<dbReference type="Proteomes" id="UP000239322">
    <property type="component" value="Unassembled WGS sequence"/>
</dbReference>
<sequence length="97" mass="10189">MTWASWTTTDVYTGSGGVRTDELGIVTGNVTVHTTWAGGEALIAIQYSGASEWFTMTGSPVPCDSERDSRDLHAAVVEAVREGRGAQVPAPLARPPG</sequence>
<keyword evidence="2" id="KW-1185">Reference proteome</keyword>
<evidence type="ECO:0000313" key="1">
    <source>
        <dbReference type="EMBL" id="PRH77650.1"/>
    </source>
</evidence>
<accession>A0A2S9PT99</accession>
<comment type="caution">
    <text evidence="1">The sequence shown here is derived from an EMBL/GenBank/DDBJ whole genome shotgun (WGS) entry which is preliminary data.</text>
</comment>
<evidence type="ECO:0000313" key="2">
    <source>
        <dbReference type="Proteomes" id="UP000239322"/>
    </source>
</evidence>
<dbReference type="RefSeq" id="WP_105870127.1">
    <property type="nucleotide sequence ID" value="NZ_PVLV01000290.1"/>
</dbReference>
<proteinExistence type="predicted"/>
<name>A0A2S9PT99_9ACTN</name>
<dbReference type="EMBL" id="PVLV01000290">
    <property type="protein sequence ID" value="PRH77650.1"/>
    <property type="molecule type" value="Genomic_DNA"/>
</dbReference>
<protein>
    <submittedName>
        <fullName evidence="1">Uncharacterized protein</fullName>
    </submittedName>
</protein>
<dbReference type="OrthoDB" id="2895671at2"/>
<dbReference type="AlphaFoldDB" id="A0A2S9PT99"/>
<reference evidence="1 2" key="1">
    <citation type="submission" date="2018-03" db="EMBL/GenBank/DDBJ databases">
        <title>Novel Streptomyces sp. from soil.</title>
        <authorList>
            <person name="Tan G.Y.A."/>
            <person name="Lee Z.Y."/>
        </authorList>
    </citation>
    <scope>NUCLEOTIDE SEQUENCE [LARGE SCALE GENOMIC DNA]</scope>
    <source>
        <strain evidence="1 2">ST5x</strain>
    </source>
</reference>
<organism evidence="1 2">
    <name type="scientific">Streptomyces solincola</name>
    <dbReference type="NCBI Taxonomy" id="2100817"/>
    <lineage>
        <taxon>Bacteria</taxon>
        <taxon>Bacillati</taxon>
        <taxon>Actinomycetota</taxon>
        <taxon>Actinomycetes</taxon>
        <taxon>Kitasatosporales</taxon>
        <taxon>Streptomycetaceae</taxon>
        <taxon>Streptomyces</taxon>
    </lineage>
</organism>